<sequence length="263" mass="29059">MAREKRIAHRSPNSLADSNRDITSIQAELVRNQNTPEHRLALVNSSAPEDSIVPVGFAAHVVNEAQKPKRQVDLEKAYSILERRQNGLSVSWAELEWAKTLCAREAALEEAEKKGATATQTKKQQWQQSDERRIREIRAANKDSTWTSRMLLRNRLGEGDKSDSESDSDLSSVSGVSDVATVKPAVASQKESSDCEPGDDNSGGEEEEEEDAAAPQAHSPGPLFSPLDDTNSVMTAEESSAEDSEEDIWDDEVWARIIKDDKE</sequence>
<dbReference type="EMBL" id="JBHGVX010000003">
    <property type="protein sequence ID" value="KAL1797308.1"/>
    <property type="molecule type" value="Genomic_DNA"/>
</dbReference>
<name>A0ABR3UMN5_9PLEO</name>
<organism evidence="2 3">
    <name type="scientific">Alternaria dauci</name>
    <dbReference type="NCBI Taxonomy" id="48095"/>
    <lineage>
        <taxon>Eukaryota</taxon>
        <taxon>Fungi</taxon>
        <taxon>Dikarya</taxon>
        <taxon>Ascomycota</taxon>
        <taxon>Pezizomycotina</taxon>
        <taxon>Dothideomycetes</taxon>
        <taxon>Pleosporomycetidae</taxon>
        <taxon>Pleosporales</taxon>
        <taxon>Pleosporineae</taxon>
        <taxon>Pleosporaceae</taxon>
        <taxon>Alternaria</taxon>
        <taxon>Alternaria sect. Porri</taxon>
    </lineage>
</organism>
<gene>
    <name evidence="2" type="ORF">ACET3X_003914</name>
</gene>
<comment type="caution">
    <text evidence="2">The sequence shown here is derived from an EMBL/GenBank/DDBJ whole genome shotgun (WGS) entry which is preliminary data.</text>
</comment>
<proteinExistence type="predicted"/>
<accession>A0ABR3UMN5</accession>
<feature type="region of interest" description="Disordered" evidence="1">
    <location>
        <begin position="157"/>
        <end position="252"/>
    </location>
</feature>
<feature type="compositionally biased region" description="Acidic residues" evidence="1">
    <location>
        <begin position="194"/>
        <end position="212"/>
    </location>
</feature>
<feature type="compositionally biased region" description="Acidic residues" evidence="1">
    <location>
        <begin position="239"/>
        <end position="252"/>
    </location>
</feature>
<reference evidence="2 3" key="1">
    <citation type="submission" date="2024-09" db="EMBL/GenBank/DDBJ databases">
        <title>T2T genomes of carrot and Alternaria dauci and their utility for understanding host-pathogen interaction during carrot leaf blight disease.</title>
        <authorList>
            <person name="Liu W."/>
            <person name="Xu S."/>
            <person name="Ou C."/>
            <person name="Liu X."/>
            <person name="Zhuang F."/>
            <person name="Deng X.W."/>
        </authorList>
    </citation>
    <scope>NUCLEOTIDE SEQUENCE [LARGE SCALE GENOMIC DNA]</scope>
    <source>
        <strain evidence="2 3">A2016</strain>
    </source>
</reference>
<feature type="compositionally biased region" description="Basic and acidic residues" evidence="1">
    <location>
        <begin position="129"/>
        <end position="139"/>
    </location>
</feature>
<feature type="region of interest" description="Disordered" evidence="1">
    <location>
        <begin position="1"/>
        <end position="20"/>
    </location>
</feature>
<dbReference type="RefSeq" id="XP_069307892.1">
    <property type="nucleotide sequence ID" value="XM_069450062.1"/>
</dbReference>
<feature type="compositionally biased region" description="Low complexity" evidence="1">
    <location>
        <begin position="116"/>
        <end position="128"/>
    </location>
</feature>
<protein>
    <submittedName>
        <fullName evidence="2">Uncharacterized protein</fullName>
    </submittedName>
</protein>
<keyword evidence="3" id="KW-1185">Reference proteome</keyword>
<feature type="region of interest" description="Disordered" evidence="1">
    <location>
        <begin position="112"/>
        <end position="139"/>
    </location>
</feature>
<evidence type="ECO:0000256" key="1">
    <source>
        <dbReference type="SAM" id="MobiDB-lite"/>
    </source>
</evidence>
<feature type="compositionally biased region" description="Low complexity" evidence="1">
    <location>
        <begin position="169"/>
        <end position="179"/>
    </location>
</feature>
<dbReference type="Proteomes" id="UP001578633">
    <property type="component" value="Chromosome 3"/>
</dbReference>
<dbReference type="GeneID" id="96084236"/>
<evidence type="ECO:0000313" key="3">
    <source>
        <dbReference type="Proteomes" id="UP001578633"/>
    </source>
</evidence>
<evidence type="ECO:0000313" key="2">
    <source>
        <dbReference type="EMBL" id="KAL1797308.1"/>
    </source>
</evidence>
<feature type="compositionally biased region" description="Polar residues" evidence="1">
    <location>
        <begin position="11"/>
        <end position="20"/>
    </location>
</feature>